<organism evidence="3 4">
    <name type="scientific">Thelephora terrestris</name>
    <dbReference type="NCBI Taxonomy" id="56493"/>
    <lineage>
        <taxon>Eukaryota</taxon>
        <taxon>Fungi</taxon>
        <taxon>Dikarya</taxon>
        <taxon>Basidiomycota</taxon>
        <taxon>Agaricomycotina</taxon>
        <taxon>Agaricomycetes</taxon>
        <taxon>Thelephorales</taxon>
        <taxon>Thelephoraceae</taxon>
        <taxon>Thelephora</taxon>
    </lineage>
</organism>
<keyword evidence="2" id="KW-0812">Transmembrane</keyword>
<protein>
    <submittedName>
        <fullName evidence="3">Uncharacterized protein</fullName>
    </submittedName>
</protein>
<accession>A0A9P6HAS4</accession>
<dbReference type="EMBL" id="WIUZ02000011">
    <property type="protein sequence ID" value="KAF9783039.1"/>
    <property type="molecule type" value="Genomic_DNA"/>
</dbReference>
<evidence type="ECO:0000313" key="4">
    <source>
        <dbReference type="Proteomes" id="UP000736335"/>
    </source>
</evidence>
<dbReference type="AlphaFoldDB" id="A0A9P6HAS4"/>
<dbReference type="Proteomes" id="UP000736335">
    <property type="component" value="Unassembled WGS sequence"/>
</dbReference>
<gene>
    <name evidence="3" type="ORF">BJ322DRAFT_1110912</name>
</gene>
<reference evidence="3" key="2">
    <citation type="submission" date="2020-11" db="EMBL/GenBank/DDBJ databases">
        <authorList>
            <consortium name="DOE Joint Genome Institute"/>
            <person name="Kuo A."/>
            <person name="Miyauchi S."/>
            <person name="Kiss E."/>
            <person name="Drula E."/>
            <person name="Kohler A."/>
            <person name="Sanchez-Garcia M."/>
            <person name="Andreopoulos B."/>
            <person name="Barry K.W."/>
            <person name="Bonito G."/>
            <person name="Buee M."/>
            <person name="Carver A."/>
            <person name="Chen C."/>
            <person name="Cichocki N."/>
            <person name="Clum A."/>
            <person name="Culley D."/>
            <person name="Crous P.W."/>
            <person name="Fauchery L."/>
            <person name="Girlanda M."/>
            <person name="Hayes R."/>
            <person name="Keri Z."/>
            <person name="Labutti K."/>
            <person name="Lipzen A."/>
            <person name="Lombard V."/>
            <person name="Magnuson J."/>
            <person name="Maillard F."/>
            <person name="Morin E."/>
            <person name="Murat C."/>
            <person name="Nolan M."/>
            <person name="Ohm R."/>
            <person name="Pangilinan J."/>
            <person name="Pereira M."/>
            <person name="Perotto S."/>
            <person name="Peter M."/>
            <person name="Riley R."/>
            <person name="Sitrit Y."/>
            <person name="Stielow B."/>
            <person name="Szollosi G."/>
            <person name="Zifcakova L."/>
            <person name="Stursova M."/>
            <person name="Spatafora J.W."/>
            <person name="Tedersoo L."/>
            <person name="Vaario L.-M."/>
            <person name="Yamada A."/>
            <person name="Yan M."/>
            <person name="Wang P."/>
            <person name="Xu J."/>
            <person name="Bruns T."/>
            <person name="Baldrian P."/>
            <person name="Vilgalys R."/>
            <person name="Henrissat B."/>
            <person name="Grigoriev I.V."/>
            <person name="Hibbett D."/>
            <person name="Nagy L.G."/>
            <person name="Martin F.M."/>
        </authorList>
    </citation>
    <scope>NUCLEOTIDE SEQUENCE</scope>
    <source>
        <strain evidence="3">UH-Tt-Lm1</strain>
    </source>
</reference>
<keyword evidence="2" id="KW-0472">Membrane</keyword>
<evidence type="ECO:0000256" key="1">
    <source>
        <dbReference type="SAM" id="MobiDB-lite"/>
    </source>
</evidence>
<reference evidence="3" key="1">
    <citation type="journal article" date="2020" name="Nat. Commun.">
        <title>Large-scale genome sequencing of mycorrhizal fungi provides insights into the early evolution of symbiotic traits.</title>
        <authorList>
            <person name="Miyauchi S."/>
            <person name="Kiss E."/>
            <person name="Kuo A."/>
            <person name="Drula E."/>
            <person name="Kohler A."/>
            <person name="Sanchez-Garcia M."/>
            <person name="Morin E."/>
            <person name="Andreopoulos B."/>
            <person name="Barry K.W."/>
            <person name="Bonito G."/>
            <person name="Buee M."/>
            <person name="Carver A."/>
            <person name="Chen C."/>
            <person name="Cichocki N."/>
            <person name="Clum A."/>
            <person name="Culley D."/>
            <person name="Crous P.W."/>
            <person name="Fauchery L."/>
            <person name="Girlanda M."/>
            <person name="Hayes R.D."/>
            <person name="Keri Z."/>
            <person name="LaButti K."/>
            <person name="Lipzen A."/>
            <person name="Lombard V."/>
            <person name="Magnuson J."/>
            <person name="Maillard F."/>
            <person name="Murat C."/>
            <person name="Nolan M."/>
            <person name="Ohm R.A."/>
            <person name="Pangilinan J."/>
            <person name="Pereira M.F."/>
            <person name="Perotto S."/>
            <person name="Peter M."/>
            <person name="Pfister S."/>
            <person name="Riley R."/>
            <person name="Sitrit Y."/>
            <person name="Stielow J.B."/>
            <person name="Szollosi G."/>
            <person name="Zifcakova L."/>
            <person name="Stursova M."/>
            <person name="Spatafora J.W."/>
            <person name="Tedersoo L."/>
            <person name="Vaario L.M."/>
            <person name="Yamada A."/>
            <person name="Yan M."/>
            <person name="Wang P."/>
            <person name="Xu J."/>
            <person name="Bruns T."/>
            <person name="Baldrian P."/>
            <person name="Vilgalys R."/>
            <person name="Dunand C."/>
            <person name="Henrissat B."/>
            <person name="Grigoriev I.V."/>
            <person name="Hibbett D."/>
            <person name="Nagy L.G."/>
            <person name="Martin F.M."/>
        </authorList>
    </citation>
    <scope>NUCLEOTIDE SEQUENCE</scope>
    <source>
        <strain evidence="3">UH-Tt-Lm1</strain>
    </source>
</reference>
<feature type="compositionally biased region" description="Low complexity" evidence="1">
    <location>
        <begin position="1"/>
        <end position="10"/>
    </location>
</feature>
<feature type="transmembrane region" description="Helical" evidence="2">
    <location>
        <begin position="63"/>
        <end position="82"/>
    </location>
</feature>
<evidence type="ECO:0000256" key="2">
    <source>
        <dbReference type="SAM" id="Phobius"/>
    </source>
</evidence>
<proteinExistence type="predicted"/>
<evidence type="ECO:0000313" key="3">
    <source>
        <dbReference type="EMBL" id="KAF9783039.1"/>
    </source>
</evidence>
<sequence length="293" mass="33310">MTPQDSSSSSYLNTGSGPPSYGAVQPNNKPPPYAPLYAAPGPASAQPPQPLLQPGPRKRRTSLVTLLKITLFLVVLGMLVLWRSDTVADFIKFESEARRASTKSSALIAERKKWEVEKENMRHDRELWEKVPEDRVPPAANWALVRPSDACRAYGEREYWGKLQNIPSVWDPVDACINTPVRIKGVNIRRPHRCVWDSPHVYGYWIVDWDRDDCKPKHQDIRDTGCTNHRSGLTRIEAQVVGIIDNKEQDWRLMCESTPFTWGGFNYTSPIRCEERDLGTKVAVWDVPAQSCR</sequence>
<dbReference type="OrthoDB" id="3153758at2759"/>
<feature type="compositionally biased region" description="Low complexity" evidence="1">
    <location>
        <begin position="35"/>
        <end position="44"/>
    </location>
</feature>
<keyword evidence="2" id="KW-1133">Transmembrane helix</keyword>
<name>A0A9P6HAS4_9AGAM</name>
<keyword evidence="4" id="KW-1185">Reference proteome</keyword>
<feature type="region of interest" description="Disordered" evidence="1">
    <location>
        <begin position="1"/>
        <end position="56"/>
    </location>
</feature>
<comment type="caution">
    <text evidence="3">The sequence shown here is derived from an EMBL/GenBank/DDBJ whole genome shotgun (WGS) entry which is preliminary data.</text>
</comment>